<dbReference type="InterPro" id="IPR020056">
    <property type="entry name" value="Rbsml_bL25/Gln-tRNA_synth_N"/>
</dbReference>
<reference evidence="9 10" key="1">
    <citation type="journal article" date="2011" name="J. Bacteriol.">
        <title>Draft genome sequence of Methylophaga aminisulfidivorans MP T.</title>
        <authorList>
            <person name="Han G.H."/>
            <person name="Kim W."/>
            <person name="Chun J."/>
            <person name="Kim S.W."/>
        </authorList>
    </citation>
    <scope>NUCLEOTIDE SEQUENCE [LARGE SCALE GENOMIC DNA]</scope>
    <source>
        <strain evidence="10">MP(T)</strain>
    </source>
</reference>
<comment type="similarity">
    <text evidence="5">Belongs to the bacterial ribosomal protein bL25 family. CTC subfamily.</text>
</comment>
<dbReference type="Pfam" id="PF01386">
    <property type="entry name" value="Ribosomal_L25p"/>
    <property type="match status" value="1"/>
</dbReference>
<comment type="function">
    <text evidence="5">This is one of the proteins that binds to the 5S RNA in the ribosome where it forms part of the central protuberance.</text>
</comment>
<dbReference type="InterPro" id="IPR037121">
    <property type="entry name" value="Ribosomal_bL25_C"/>
</dbReference>
<dbReference type="NCBIfam" id="NF004128">
    <property type="entry name" value="PRK05618.1-2"/>
    <property type="match status" value="1"/>
</dbReference>
<evidence type="ECO:0000256" key="1">
    <source>
        <dbReference type="ARBA" id="ARBA00022730"/>
    </source>
</evidence>
<dbReference type="FunFam" id="2.40.240.10:FF:000002">
    <property type="entry name" value="50S ribosomal protein L25"/>
    <property type="match status" value="1"/>
</dbReference>
<dbReference type="AlphaFoldDB" id="F5SWQ4"/>
<evidence type="ECO:0000313" key="10">
    <source>
        <dbReference type="Proteomes" id="UP000003544"/>
    </source>
</evidence>
<dbReference type="GO" id="GO:0006412">
    <property type="term" value="P:translation"/>
    <property type="evidence" value="ECO:0007669"/>
    <property type="project" value="UniProtKB-UniRule"/>
</dbReference>
<dbReference type="SUPFAM" id="SSF50715">
    <property type="entry name" value="Ribosomal protein L25-like"/>
    <property type="match status" value="1"/>
</dbReference>
<dbReference type="EMBL" id="AFIG01000001">
    <property type="protein sequence ID" value="EGL54501.1"/>
    <property type="molecule type" value="Genomic_DNA"/>
</dbReference>
<dbReference type="Pfam" id="PF14693">
    <property type="entry name" value="Ribosomal_TL5_C"/>
    <property type="match status" value="1"/>
</dbReference>
<dbReference type="InterPro" id="IPR020057">
    <property type="entry name" value="Ribosomal_bL25_b-dom"/>
</dbReference>
<dbReference type="CDD" id="cd00495">
    <property type="entry name" value="Ribosomal_L25_TL5_CTC"/>
    <property type="match status" value="1"/>
</dbReference>
<dbReference type="Gene3D" id="2.40.240.10">
    <property type="entry name" value="Ribosomal Protein L25, Chain P"/>
    <property type="match status" value="1"/>
</dbReference>
<sequence>MGKSPLFLEKKMENLFEVQAEARTDEGKGASRRLRHAGKVPAVVYGAEKEPVSIALDHNQFIRHLAEEAFYAHILTLNIGKKKEQVVLKDLQRHPANDNKIIHADFLRVDAKHEMTMTVPLHFIGEEKAVGVKAGGVVSHVMTEVEIACLPADLPEFIEVDISKLELDHAIHLSELVLPKGVSLPALSHGQEEHLEEGERSAYDQAVVNIHMPRVHSVDDEAEDAEGDEEATEE</sequence>
<keyword evidence="2 5" id="KW-0694">RNA-binding</keyword>
<dbReference type="GO" id="GO:0022625">
    <property type="term" value="C:cytosolic large ribosomal subunit"/>
    <property type="evidence" value="ECO:0007669"/>
    <property type="project" value="TreeGrafter"/>
</dbReference>
<gene>
    <name evidence="5" type="primary">rplY</name>
    <name evidence="5" type="synonym">ctc</name>
    <name evidence="9" type="ORF">MAMP_01180</name>
</gene>
<evidence type="ECO:0000256" key="4">
    <source>
        <dbReference type="ARBA" id="ARBA00023274"/>
    </source>
</evidence>
<dbReference type="Proteomes" id="UP000003544">
    <property type="component" value="Unassembled WGS sequence"/>
</dbReference>
<dbReference type="InterPro" id="IPR020930">
    <property type="entry name" value="Ribosomal_uL5_bac-type"/>
</dbReference>
<dbReference type="InterPro" id="IPR020055">
    <property type="entry name" value="Ribosomal_bL25_short"/>
</dbReference>
<dbReference type="PANTHER" id="PTHR33284:SF1">
    <property type="entry name" value="RIBOSOMAL PROTEIN L25_GLN-TRNA SYNTHETASE, ANTI-CODON-BINDING DOMAIN-CONTAINING PROTEIN"/>
    <property type="match status" value="1"/>
</dbReference>
<dbReference type="STRING" id="1026882.MAMP_01180"/>
<dbReference type="HAMAP" id="MF_01334">
    <property type="entry name" value="Ribosomal_bL25_CTC"/>
    <property type="match status" value="1"/>
</dbReference>
<evidence type="ECO:0000259" key="7">
    <source>
        <dbReference type="Pfam" id="PF01386"/>
    </source>
</evidence>
<dbReference type="InterPro" id="IPR029751">
    <property type="entry name" value="Ribosomal_L25_dom"/>
</dbReference>
<protein>
    <recommendedName>
        <fullName evidence="5">Large ribosomal subunit protein bL25</fullName>
    </recommendedName>
    <alternativeName>
        <fullName evidence="5">General stress protein CTC</fullName>
    </alternativeName>
</protein>
<organism evidence="9 10">
    <name type="scientific">Methylophaga aminisulfidivorans MP</name>
    <dbReference type="NCBI Taxonomy" id="1026882"/>
    <lineage>
        <taxon>Bacteria</taxon>
        <taxon>Pseudomonadati</taxon>
        <taxon>Pseudomonadota</taxon>
        <taxon>Gammaproteobacteria</taxon>
        <taxon>Thiotrichales</taxon>
        <taxon>Piscirickettsiaceae</taxon>
        <taxon>Methylophaga</taxon>
    </lineage>
</organism>
<feature type="domain" description="Large ribosomal subunit protein bL25 beta" evidence="8">
    <location>
        <begin position="114"/>
        <end position="213"/>
    </location>
</feature>
<dbReference type="PANTHER" id="PTHR33284">
    <property type="entry name" value="RIBOSOMAL PROTEIN L25/GLN-TRNA SYNTHETASE, ANTI-CODON-BINDING DOMAIN-CONTAINING PROTEIN"/>
    <property type="match status" value="1"/>
</dbReference>
<feature type="compositionally biased region" description="Acidic residues" evidence="6">
    <location>
        <begin position="220"/>
        <end position="234"/>
    </location>
</feature>
<evidence type="ECO:0000313" key="9">
    <source>
        <dbReference type="EMBL" id="EGL54501.1"/>
    </source>
</evidence>
<proteinExistence type="inferred from homology"/>
<dbReference type="HAMAP" id="MF_01336">
    <property type="entry name" value="Ribosomal_bL25"/>
    <property type="match status" value="1"/>
</dbReference>
<feature type="region of interest" description="Disordered" evidence="6">
    <location>
        <begin position="214"/>
        <end position="234"/>
    </location>
</feature>
<keyword evidence="1 5" id="KW-0699">rRNA-binding</keyword>
<dbReference type="Gene3D" id="2.170.120.20">
    <property type="entry name" value="Ribosomal protein L25, beta domain"/>
    <property type="match status" value="1"/>
</dbReference>
<evidence type="ECO:0000256" key="5">
    <source>
        <dbReference type="HAMAP-Rule" id="MF_01334"/>
    </source>
</evidence>
<evidence type="ECO:0000256" key="2">
    <source>
        <dbReference type="ARBA" id="ARBA00022884"/>
    </source>
</evidence>
<keyword evidence="10" id="KW-1185">Reference proteome</keyword>
<feature type="domain" description="Large ribosomal subunit protein bL25 L25" evidence="7">
    <location>
        <begin position="19"/>
        <end position="106"/>
    </location>
</feature>
<name>F5SWQ4_9GAMM</name>
<dbReference type="GO" id="GO:0008097">
    <property type="term" value="F:5S rRNA binding"/>
    <property type="evidence" value="ECO:0007669"/>
    <property type="project" value="InterPro"/>
</dbReference>
<comment type="subunit">
    <text evidence="5">Part of the 50S ribosomal subunit; part of the 5S rRNA/L5/L18/L25 subcomplex. Contacts the 5S rRNA. Binds to the 5S rRNA independently of L5 and L18.</text>
</comment>
<dbReference type="NCBIfam" id="TIGR00731">
    <property type="entry name" value="bL25_bact_ctc"/>
    <property type="match status" value="1"/>
</dbReference>
<accession>F5SWQ4</accession>
<evidence type="ECO:0000256" key="3">
    <source>
        <dbReference type="ARBA" id="ARBA00022980"/>
    </source>
</evidence>
<dbReference type="GO" id="GO:0003735">
    <property type="term" value="F:structural constituent of ribosome"/>
    <property type="evidence" value="ECO:0007669"/>
    <property type="project" value="InterPro"/>
</dbReference>
<keyword evidence="4 5" id="KW-0687">Ribonucleoprotein</keyword>
<dbReference type="InterPro" id="IPR011035">
    <property type="entry name" value="Ribosomal_bL25/Gln-tRNA_synth"/>
</dbReference>
<keyword evidence="3 5" id="KW-0689">Ribosomal protein</keyword>
<dbReference type="InterPro" id="IPR001021">
    <property type="entry name" value="Ribosomal_bL25_long"/>
</dbReference>
<dbReference type="NCBIfam" id="NF004612">
    <property type="entry name" value="PRK05943.1"/>
    <property type="match status" value="1"/>
</dbReference>
<dbReference type="eggNOG" id="COG1825">
    <property type="taxonomic scope" value="Bacteria"/>
</dbReference>
<evidence type="ECO:0000259" key="8">
    <source>
        <dbReference type="Pfam" id="PF14693"/>
    </source>
</evidence>
<comment type="caution">
    <text evidence="9">The sequence shown here is derived from an EMBL/GenBank/DDBJ whole genome shotgun (WGS) entry which is preliminary data.</text>
</comment>
<evidence type="ECO:0000256" key="6">
    <source>
        <dbReference type="SAM" id="MobiDB-lite"/>
    </source>
</evidence>
<dbReference type="NCBIfam" id="NF004130">
    <property type="entry name" value="PRK05618.1-5"/>
    <property type="match status" value="1"/>
</dbReference>